<evidence type="ECO:0000256" key="1">
    <source>
        <dbReference type="ARBA" id="ARBA00001933"/>
    </source>
</evidence>
<evidence type="ECO:0000256" key="10">
    <source>
        <dbReference type="ARBA" id="ARBA00023141"/>
    </source>
</evidence>
<evidence type="ECO:0000256" key="13">
    <source>
        <dbReference type="RuleBase" id="RU003663"/>
    </source>
</evidence>
<evidence type="ECO:0000313" key="16">
    <source>
        <dbReference type="Proteomes" id="UP000193648"/>
    </source>
</evidence>
<dbReference type="InterPro" id="IPR018204">
    <property type="entry name" value="Trp_synthase_alpha_AS"/>
</dbReference>
<comment type="cofactor">
    <cofactor evidence="1 13">
        <name>pyridoxal 5'-phosphate</name>
        <dbReference type="ChEBI" id="CHEBI:597326"/>
    </cofactor>
</comment>
<reference evidence="15 16" key="1">
    <citation type="submission" date="2016-07" db="EMBL/GenBank/DDBJ databases">
        <title>Pervasive Adenine N6-methylation of Active Genes in Fungi.</title>
        <authorList>
            <consortium name="DOE Joint Genome Institute"/>
            <person name="Mondo S.J."/>
            <person name="Dannebaum R.O."/>
            <person name="Kuo R.C."/>
            <person name="Labutti K."/>
            <person name="Haridas S."/>
            <person name="Kuo A."/>
            <person name="Salamov A."/>
            <person name="Ahrendt S.R."/>
            <person name="Lipzen A."/>
            <person name="Sullivan W."/>
            <person name="Andreopoulos W.B."/>
            <person name="Clum A."/>
            <person name="Lindquist E."/>
            <person name="Daum C."/>
            <person name="Ramamoorthy G.K."/>
            <person name="Gryganskyi A."/>
            <person name="Culley D."/>
            <person name="Magnuson J.K."/>
            <person name="James T.Y."/>
            <person name="O'Malley M.A."/>
            <person name="Stajich J.E."/>
            <person name="Spatafora J.W."/>
            <person name="Visel A."/>
            <person name="Grigoriev I.V."/>
        </authorList>
    </citation>
    <scope>NUCLEOTIDE SEQUENCE [LARGE SCALE GENOMIC DNA]</scope>
    <source>
        <strain evidence="15 16">NRRL 3116</strain>
    </source>
</reference>
<dbReference type="UniPathway" id="UPA00035">
    <property type="reaction ID" value="UER00044"/>
</dbReference>
<dbReference type="InterPro" id="IPR006654">
    <property type="entry name" value="Trp_synth_beta"/>
</dbReference>
<dbReference type="RefSeq" id="XP_021881629.1">
    <property type="nucleotide sequence ID" value="XM_022024051.1"/>
</dbReference>
<comment type="similarity">
    <text evidence="3">In the C-terminal section; belongs to the TrpB family.</text>
</comment>
<dbReference type="Proteomes" id="UP000193648">
    <property type="component" value="Unassembled WGS sequence"/>
</dbReference>
<dbReference type="NCBIfam" id="TIGR00262">
    <property type="entry name" value="trpA"/>
    <property type="match status" value="1"/>
</dbReference>
<dbReference type="Gene3D" id="3.40.50.1100">
    <property type="match status" value="2"/>
</dbReference>
<dbReference type="Gene3D" id="3.20.20.70">
    <property type="entry name" value="Aldolase class I"/>
    <property type="match status" value="1"/>
</dbReference>
<evidence type="ECO:0000256" key="9">
    <source>
        <dbReference type="ARBA" id="ARBA00022898"/>
    </source>
</evidence>
<dbReference type="STRING" id="64571.A0A1Y2GQ26"/>
<evidence type="ECO:0000256" key="7">
    <source>
        <dbReference type="ARBA" id="ARBA00022605"/>
    </source>
</evidence>
<dbReference type="FunFam" id="3.20.20.70:FF:000151">
    <property type="entry name" value="Tryptophan synthase"/>
    <property type="match status" value="1"/>
</dbReference>
<evidence type="ECO:0000256" key="8">
    <source>
        <dbReference type="ARBA" id="ARBA00022822"/>
    </source>
</evidence>
<dbReference type="PROSITE" id="PS00168">
    <property type="entry name" value="TRP_SYNTHASE_BETA"/>
    <property type="match status" value="1"/>
</dbReference>
<dbReference type="InterPro" id="IPR011060">
    <property type="entry name" value="RibuloseP-bd_barrel"/>
</dbReference>
<evidence type="ECO:0000259" key="14">
    <source>
        <dbReference type="Pfam" id="PF00291"/>
    </source>
</evidence>
<gene>
    <name evidence="15" type="ORF">BCR41DRAFT_352974</name>
</gene>
<evidence type="ECO:0000256" key="12">
    <source>
        <dbReference type="ARBA" id="ARBA00049047"/>
    </source>
</evidence>
<dbReference type="InterPro" id="IPR036052">
    <property type="entry name" value="TrpB-like_PALP_sf"/>
</dbReference>
<keyword evidence="16" id="KW-1185">Reference proteome</keyword>
<dbReference type="GeneID" id="33565895"/>
<dbReference type="GO" id="GO:0004834">
    <property type="term" value="F:tryptophan synthase activity"/>
    <property type="evidence" value="ECO:0007669"/>
    <property type="project" value="UniProtKB-EC"/>
</dbReference>
<dbReference type="FunCoup" id="A0A1Y2GQ26">
    <property type="interactions" value="408"/>
</dbReference>
<dbReference type="Pfam" id="PF00291">
    <property type="entry name" value="PALP"/>
    <property type="match status" value="1"/>
</dbReference>
<dbReference type="InterPro" id="IPR013785">
    <property type="entry name" value="Aldolase_TIM"/>
</dbReference>
<dbReference type="InterPro" id="IPR002028">
    <property type="entry name" value="Trp_synthase_suA"/>
</dbReference>
<dbReference type="HAMAP" id="MF_00133">
    <property type="entry name" value="Trp_synth_beta"/>
    <property type="match status" value="1"/>
</dbReference>
<feature type="domain" description="Tryptophan synthase beta chain-like PALP" evidence="14">
    <location>
        <begin position="338"/>
        <end position="661"/>
    </location>
</feature>
<keyword evidence="8 13" id="KW-0822">Tryptophan biosynthesis</keyword>
<proteinExistence type="inferred from homology"/>
<evidence type="ECO:0000256" key="3">
    <source>
        <dbReference type="ARBA" id="ARBA00005761"/>
    </source>
</evidence>
<dbReference type="FunFam" id="3.40.50.1100:FF:000001">
    <property type="entry name" value="Tryptophan synthase beta chain"/>
    <property type="match status" value="1"/>
</dbReference>
<dbReference type="SUPFAM" id="SSF51366">
    <property type="entry name" value="Ribulose-phoshate binding barrel"/>
    <property type="match status" value="1"/>
</dbReference>
<dbReference type="FunFam" id="3.40.50.1100:FF:000004">
    <property type="entry name" value="Tryptophan synthase beta chain"/>
    <property type="match status" value="1"/>
</dbReference>
<comment type="catalytic activity">
    <reaction evidence="12 13">
        <text>(1S,2R)-1-C-(indol-3-yl)glycerol 3-phosphate + L-serine = D-glyceraldehyde 3-phosphate + L-tryptophan + H2O</text>
        <dbReference type="Rhea" id="RHEA:10532"/>
        <dbReference type="ChEBI" id="CHEBI:15377"/>
        <dbReference type="ChEBI" id="CHEBI:33384"/>
        <dbReference type="ChEBI" id="CHEBI:57912"/>
        <dbReference type="ChEBI" id="CHEBI:58866"/>
        <dbReference type="ChEBI" id="CHEBI:59776"/>
        <dbReference type="EC" id="4.2.1.20"/>
    </reaction>
</comment>
<evidence type="ECO:0000256" key="6">
    <source>
        <dbReference type="ARBA" id="ARBA00018724"/>
    </source>
</evidence>
<dbReference type="CDD" id="cd06446">
    <property type="entry name" value="Trp-synth_B"/>
    <property type="match status" value="1"/>
</dbReference>
<evidence type="ECO:0000256" key="2">
    <source>
        <dbReference type="ARBA" id="ARBA00004733"/>
    </source>
</evidence>
<dbReference type="PANTHER" id="PTHR48077">
    <property type="entry name" value="TRYPTOPHAN SYNTHASE-RELATED"/>
    <property type="match status" value="1"/>
</dbReference>
<dbReference type="Pfam" id="PF00290">
    <property type="entry name" value="Trp_syntA"/>
    <property type="match status" value="1"/>
</dbReference>
<dbReference type="OrthoDB" id="10050244at2759"/>
<name>A0A1Y2GQ26_9FUNG</name>
<accession>A0A1Y2GQ26</accession>
<dbReference type="GO" id="GO:0005737">
    <property type="term" value="C:cytoplasm"/>
    <property type="evidence" value="ECO:0007669"/>
    <property type="project" value="TreeGrafter"/>
</dbReference>
<keyword evidence="7 13" id="KW-0028">Amino-acid biosynthesis</keyword>
<comment type="pathway">
    <text evidence="2 13">Amino-acid biosynthesis; L-tryptophan biosynthesis; L-tryptophan from chorismate: step 5/5.</text>
</comment>
<dbReference type="InParanoid" id="A0A1Y2GQ26"/>
<protein>
    <recommendedName>
        <fullName evidence="6 13">Tryptophan synthase</fullName>
        <ecNumber evidence="5 13">4.2.1.20</ecNumber>
    </recommendedName>
</protein>
<dbReference type="NCBIfam" id="TIGR00263">
    <property type="entry name" value="trpB"/>
    <property type="match status" value="1"/>
</dbReference>
<dbReference type="EC" id="4.2.1.20" evidence="5 13"/>
<dbReference type="InterPro" id="IPR023026">
    <property type="entry name" value="Trp_synth_beta/beta-like"/>
</dbReference>
<dbReference type="EMBL" id="MCFF01000017">
    <property type="protein sequence ID" value="ORZ16694.1"/>
    <property type="molecule type" value="Genomic_DNA"/>
</dbReference>
<dbReference type="AlphaFoldDB" id="A0A1Y2GQ26"/>
<dbReference type="PANTHER" id="PTHR48077:SF3">
    <property type="entry name" value="TRYPTOPHAN SYNTHASE"/>
    <property type="match status" value="1"/>
</dbReference>
<sequence>MSAHLRQVFSDCKDQKRPAFVAFITAGYPHPSETVDIMLAMERGGVDIIELGVPFTDPLADGPTIQESSQVALGHKVDIPMCLNMVREARAKGLKTPIVFMGYYNPIRCYGEERIVRDCKDVGVNGFIVVELPPEESAIFRGYCKQYGLSYVPLVAPSTSDTRIGHLVQVADSFIYVLSKLGVTGASATVNSELPNLVSRIRRHTNMPLAVGFGVSNREQFHTVGTYADGVVIGSKIVTVLRDSAPGTGADAVYNYVKDVCDRTGAPDRQIVHEESHLPLNYTHSHLLDPRFGEFGGQYVPEALVDCLSELEAAYVEAKKDPSFWEEFRSYYPYIGRRSNLTLADRLTEKIGGARIWLKREDLNHTGSHKINNTIGQILLAKRLGKKRIIAETGAGQHGVATATVCAKFGLECVVYMGADDCRRQALNVFRMRILGATVIPVSSGAKTLKDAINEAMRDWVSNVTSTHYLVGSAIGPHPFPTIVRDFQSVIGTEAREQMLEQAGRLPDAVVACVGGGSNAIGLFYPFIEDKTVQMIGAEAGGSGTHTEEHSATLAAGTVGVFHGTRTYLLQDDTTGQIKETHSISAGLDYPGVGPEHAWLKDTGRAKYIPVDDSQCLIGFRYLCQTEGIIPALESSHALYAAIETAKELGPGKDVLVTVSGRGDKDVESVAKALPKLGPIIGWNLELPKISDNY</sequence>
<organism evidence="15 16">
    <name type="scientific">Lobosporangium transversale</name>
    <dbReference type="NCBI Taxonomy" id="64571"/>
    <lineage>
        <taxon>Eukaryota</taxon>
        <taxon>Fungi</taxon>
        <taxon>Fungi incertae sedis</taxon>
        <taxon>Mucoromycota</taxon>
        <taxon>Mortierellomycotina</taxon>
        <taxon>Mortierellomycetes</taxon>
        <taxon>Mortierellales</taxon>
        <taxon>Mortierellaceae</taxon>
        <taxon>Lobosporangium</taxon>
    </lineage>
</organism>
<dbReference type="PROSITE" id="PS00167">
    <property type="entry name" value="TRP_SYNTHASE_ALPHA"/>
    <property type="match status" value="1"/>
</dbReference>
<dbReference type="InterPro" id="IPR001926">
    <property type="entry name" value="TrpB-like_PALP"/>
</dbReference>
<comment type="caution">
    <text evidence="15">The sequence shown here is derived from an EMBL/GenBank/DDBJ whole genome shotgun (WGS) entry which is preliminary data.</text>
</comment>
<keyword evidence="9 13" id="KW-0663">Pyridoxal phosphate</keyword>
<evidence type="ECO:0000256" key="5">
    <source>
        <dbReference type="ARBA" id="ARBA00012043"/>
    </source>
</evidence>
<dbReference type="CDD" id="cd04724">
    <property type="entry name" value="Tryptophan_synthase_alpha"/>
    <property type="match status" value="1"/>
</dbReference>
<dbReference type="SUPFAM" id="SSF53686">
    <property type="entry name" value="Tryptophan synthase beta subunit-like PLP-dependent enzymes"/>
    <property type="match status" value="1"/>
</dbReference>
<keyword evidence="11 13" id="KW-0456">Lyase</keyword>
<dbReference type="HAMAP" id="MF_00131">
    <property type="entry name" value="Trp_synth_alpha"/>
    <property type="match status" value="1"/>
</dbReference>
<evidence type="ECO:0000256" key="4">
    <source>
        <dbReference type="ARBA" id="ARBA00006095"/>
    </source>
</evidence>
<comment type="similarity">
    <text evidence="4">In the N-terminal section; belongs to the TrpA family.</text>
</comment>
<keyword evidence="10 13" id="KW-0057">Aromatic amino acid biosynthesis</keyword>
<dbReference type="InterPro" id="IPR006653">
    <property type="entry name" value="Trp_synth_b_CS"/>
</dbReference>
<evidence type="ECO:0000313" key="15">
    <source>
        <dbReference type="EMBL" id="ORZ16694.1"/>
    </source>
</evidence>
<evidence type="ECO:0000256" key="11">
    <source>
        <dbReference type="ARBA" id="ARBA00023239"/>
    </source>
</evidence>